<sequence length="103" mass="11393">MLTQFEKEVLKNIAKVPLGKVTTYKDLACAIGRPRSARAVGNALNKNPDAPTVPCHRVVKSDGRLGGYAWGVKKKIGLLKDEGVLIKNGRVVDFENRLYIFKK</sequence>
<dbReference type="InterPro" id="IPR014048">
    <property type="entry name" value="MethylDNA_cys_MeTrfase_DNA-bd"/>
</dbReference>
<keyword evidence="7" id="KW-0234">DNA repair</keyword>
<reference evidence="10 11" key="1">
    <citation type="journal article" date="2015" name="Nature">
        <title>rRNA introns, odd ribosomes, and small enigmatic genomes across a large radiation of phyla.</title>
        <authorList>
            <person name="Brown C.T."/>
            <person name="Hug L.A."/>
            <person name="Thomas B.C."/>
            <person name="Sharon I."/>
            <person name="Castelle C.J."/>
            <person name="Singh A."/>
            <person name="Wilkins M.J."/>
            <person name="Williams K.H."/>
            <person name="Banfield J.F."/>
        </authorList>
    </citation>
    <scope>NUCLEOTIDE SEQUENCE [LARGE SCALE GENOMIC DNA]</scope>
</reference>
<dbReference type="PANTHER" id="PTHR10815">
    <property type="entry name" value="METHYLATED-DNA--PROTEIN-CYSTEINE METHYLTRANSFERASE"/>
    <property type="match status" value="1"/>
</dbReference>
<evidence type="ECO:0000256" key="6">
    <source>
        <dbReference type="ARBA" id="ARBA00022763"/>
    </source>
</evidence>
<comment type="caution">
    <text evidence="10">The sequence shown here is derived from an EMBL/GenBank/DDBJ whole genome shotgun (WGS) entry which is preliminary data.</text>
</comment>
<evidence type="ECO:0000313" key="10">
    <source>
        <dbReference type="EMBL" id="KKR33629.1"/>
    </source>
</evidence>
<gene>
    <name evidence="10" type="ORF">UT64_C0005G0009</name>
</gene>
<dbReference type="SUPFAM" id="SSF46767">
    <property type="entry name" value="Methylated DNA-protein cysteine methyltransferase, C-terminal domain"/>
    <property type="match status" value="1"/>
</dbReference>
<dbReference type="Gene3D" id="1.10.10.10">
    <property type="entry name" value="Winged helix-like DNA-binding domain superfamily/Winged helix DNA-binding domain"/>
    <property type="match status" value="1"/>
</dbReference>
<accession>A0A0G0PZY0</accession>
<dbReference type="Proteomes" id="UP000034137">
    <property type="component" value="Unassembled WGS sequence"/>
</dbReference>
<dbReference type="PROSITE" id="PS00374">
    <property type="entry name" value="MGMT"/>
    <property type="match status" value="1"/>
</dbReference>
<proteinExistence type="inferred from homology"/>
<dbReference type="InterPro" id="IPR001497">
    <property type="entry name" value="MethylDNA_cys_MeTrfase_AS"/>
</dbReference>
<evidence type="ECO:0000256" key="2">
    <source>
        <dbReference type="ARBA" id="ARBA00008711"/>
    </source>
</evidence>
<keyword evidence="6" id="KW-0227">DNA damage</keyword>
<dbReference type="GO" id="GO:0003908">
    <property type="term" value="F:methylated-DNA-[protein]-cysteine S-methyltransferase activity"/>
    <property type="evidence" value="ECO:0007669"/>
    <property type="project" value="UniProtKB-EC"/>
</dbReference>
<evidence type="ECO:0000256" key="7">
    <source>
        <dbReference type="ARBA" id="ARBA00023204"/>
    </source>
</evidence>
<dbReference type="InterPro" id="IPR036217">
    <property type="entry name" value="MethylDNA_cys_MeTrfase_DNAb"/>
</dbReference>
<dbReference type="AlphaFoldDB" id="A0A0G0PZY0"/>
<evidence type="ECO:0000256" key="5">
    <source>
        <dbReference type="ARBA" id="ARBA00022679"/>
    </source>
</evidence>
<evidence type="ECO:0000256" key="3">
    <source>
        <dbReference type="ARBA" id="ARBA00011918"/>
    </source>
</evidence>
<comment type="catalytic activity">
    <reaction evidence="8">
        <text>a 6-O-methyl-2'-deoxyguanosine in DNA + L-cysteinyl-[protein] = S-methyl-L-cysteinyl-[protein] + a 2'-deoxyguanosine in DNA</text>
        <dbReference type="Rhea" id="RHEA:24000"/>
        <dbReference type="Rhea" id="RHEA-COMP:10131"/>
        <dbReference type="Rhea" id="RHEA-COMP:10132"/>
        <dbReference type="Rhea" id="RHEA-COMP:11367"/>
        <dbReference type="Rhea" id="RHEA-COMP:11368"/>
        <dbReference type="ChEBI" id="CHEBI:29950"/>
        <dbReference type="ChEBI" id="CHEBI:82612"/>
        <dbReference type="ChEBI" id="CHEBI:85445"/>
        <dbReference type="ChEBI" id="CHEBI:85448"/>
        <dbReference type="EC" id="2.1.1.63"/>
    </reaction>
</comment>
<dbReference type="Pfam" id="PF01035">
    <property type="entry name" value="DNA_binding_1"/>
    <property type="match status" value="1"/>
</dbReference>
<keyword evidence="4 10" id="KW-0489">Methyltransferase</keyword>
<dbReference type="PANTHER" id="PTHR10815:SF13">
    <property type="entry name" value="METHYLATED-DNA--PROTEIN-CYSTEINE METHYLTRANSFERASE"/>
    <property type="match status" value="1"/>
</dbReference>
<dbReference type="EC" id="2.1.1.63" evidence="3"/>
<keyword evidence="5 10" id="KW-0808">Transferase</keyword>
<evidence type="ECO:0000256" key="1">
    <source>
        <dbReference type="ARBA" id="ARBA00001286"/>
    </source>
</evidence>
<dbReference type="NCBIfam" id="TIGR00589">
    <property type="entry name" value="ogt"/>
    <property type="match status" value="1"/>
</dbReference>
<dbReference type="FunFam" id="1.10.10.10:FF:000214">
    <property type="entry name" value="Methylated-DNA--protein-cysteine methyltransferase"/>
    <property type="match status" value="1"/>
</dbReference>
<dbReference type="CDD" id="cd06445">
    <property type="entry name" value="ATase"/>
    <property type="match status" value="1"/>
</dbReference>
<name>A0A0G0PZY0_9BACT</name>
<dbReference type="PATRIC" id="fig|1618642.3.peg.165"/>
<comment type="catalytic activity">
    <reaction evidence="1">
        <text>a 4-O-methyl-thymidine in DNA + L-cysteinyl-[protein] = a thymidine in DNA + S-methyl-L-cysteinyl-[protein]</text>
        <dbReference type="Rhea" id="RHEA:53428"/>
        <dbReference type="Rhea" id="RHEA-COMP:10131"/>
        <dbReference type="Rhea" id="RHEA-COMP:10132"/>
        <dbReference type="Rhea" id="RHEA-COMP:13555"/>
        <dbReference type="Rhea" id="RHEA-COMP:13556"/>
        <dbReference type="ChEBI" id="CHEBI:29950"/>
        <dbReference type="ChEBI" id="CHEBI:82612"/>
        <dbReference type="ChEBI" id="CHEBI:137386"/>
        <dbReference type="ChEBI" id="CHEBI:137387"/>
        <dbReference type="EC" id="2.1.1.63"/>
    </reaction>
</comment>
<evidence type="ECO:0000259" key="9">
    <source>
        <dbReference type="Pfam" id="PF01035"/>
    </source>
</evidence>
<evidence type="ECO:0000256" key="8">
    <source>
        <dbReference type="ARBA" id="ARBA00049348"/>
    </source>
</evidence>
<protein>
    <recommendedName>
        <fullName evidence="3">methylated-DNA--[protein]-cysteine S-methyltransferase</fullName>
        <ecNumber evidence="3">2.1.1.63</ecNumber>
    </recommendedName>
</protein>
<dbReference type="InterPro" id="IPR036388">
    <property type="entry name" value="WH-like_DNA-bd_sf"/>
</dbReference>
<dbReference type="GO" id="GO:0006281">
    <property type="term" value="P:DNA repair"/>
    <property type="evidence" value="ECO:0007669"/>
    <property type="project" value="UniProtKB-KW"/>
</dbReference>
<dbReference type="GO" id="GO:0032259">
    <property type="term" value="P:methylation"/>
    <property type="evidence" value="ECO:0007669"/>
    <property type="project" value="UniProtKB-KW"/>
</dbReference>
<evidence type="ECO:0000256" key="4">
    <source>
        <dbReference type="ARBA" id="ARBA00022603"/>
    </source>
</evidence>
<dbReference type="EMBL" id="LBXO01000005">
    <property type="protein sequence ID" value="KKR33629.1"/>
    <property type="molecule type" value="Genomic_DNA"/>
</dbReference>
<evidence type="ECO:0000313" key="11">
    <source>
        <dbReference type="Proteomes" id="UP000034137"/>
    </source>
</evidence>
<comment type="similarity">
    <text evidence="2">Belongs to the MGMT family.</text>
</comment>
<feature type="domain" description="Methylated-DNA-[protein]-cysteine S-methyltransferase DNA binding" evidence="9">
    <location>
        <begin position="4"/>
        <end position="84"/>
    </location>
</feature>
<organism evidence="10 11">
    <name type="scientific">Candidatus Falkowbacteria bacterium GW2011_GWF2_39_8</name>
    <dbReference type="NCBI Taxonomy" id="1618642"/>
    <lineage>
        <taxon>Bacteria</taxon>
        <taxon>Candidatus Falkowiibacteriota</taxon>
    </lineage>
</organism>